<dbReference type="STRING" id="282676.B6F84_00580"/>
<feature type="transmembrane region" description="Helical" evidence="1">
    <location>
        <begin position="112"/>
        <end position="140"/>
    </location>
</feature>
<proteinExistence type="predicted"/>
<keyword evidence="1" id="KW-1133">Transmembrane helix</keyword>
<dbReference type="OrthoDB" id="43972at2157"/>
<dbReference type="RefSeq" id="WP_148690412.1">
    <property type="nucleotide sequence ID" value="NZ_CP020477.1"/>
</dbReference>
<keyword evidence="1" id="KW-0472">Membrane</keyword>
<evidence type="ECO:0000256" key="1">
    <source>
        <dbReference type="SAM" id="Phobius"/>
    </source>
</evidence>
<sequence length="182" mass="20842">METLLLIPIVILSVLEGIDPHKGLLFSYYFYSFKGNIAYLVPILTSIVYYLLGILLVYVLPLDSSFLLKIIIFYLLLLHSIAKVLIGKILHYSGNMKPTLSNLITYSFVNSLLQMSLLLVLAIAVFMNYIILFLVLSIIIKEIVFEFAKNSQKILLSLTKYNFDYIYVIGVLLIFSLLIIFR</sequence>
<evidence type="ECO:0000313" key="2">
    <source>
        <dbReference type="EMBL" id="ARM74666.1"/>
    </source>
</evidence>
<dbReference type="EMBL" id="CP020477">
    <property type="protein sequence ID" value="ARM74666.1"/>
    <property type="molecule type" value="Genomic_DNA"/>
</dbReference>
<feature type="transmembrane region" description="Helical" evidence="1">
    <location>
        <begin position="71"/>
        <end position="92"/>
    </location>
</feature>
<protein>
    <submittedName>
        <fullName evidence="2">Uncharacterized protein</fullName>
    </submittedName>
</protein>
<name>A0A1W6JWK1_9CREN</name>
<organism evidence="2 3">
    <name type="scientific">Acidianus manzaensis</name>
    <dbReference type="NCBI Taxonomy" id="282676"/>
    <lineage>
        <taxon>Archaea</taxon>
        <taxon>Thermoproteota</taxon>
        <taxon>Thermoprotei</taxon>
        <taxon>Sulfolobales</taxon>
        <taxon>Sulfolobaceae</taxon>
        <taxon>Acidianus</taxon>
    </lineage>
</organism>
<feature type="transmembrane region" description="Helical" evidence="1">
    <location>
        <begin position="37"/>
        <end position="59"/>
    </location>
</feature>
<reference evidence="2 3" key="1">
    <citation type="submission" date="2017-03" db="EMBL/GenBank/DDBJ databases">
        <title>Sulfur activation and transportation mechanism of thermophilic Archaea Acidianus manzaensis YN-25.</title>
        <authorList>
            <person name="Ma Y."/>
            <person name="Yang Y."/>
            <person name="Xia J."/>
        </authorList>
    </citation>
    <scope>NUCLEOTIDE SEQUENCE [LARGE SCALE GENOMIC DNA]</scope>
    <source>
        <strain evidence="2 3">YN-25</strain>
    </source>
</reference>
<keyword evidence="3" id="KW-1185">Reference proteome</keyword>
<dbReference type="GeneID" id="41589367"/>
<accession>A0A1W6JWK1</accession>
<dbReference type="PRINTS" id="PR00173">
    <property type="entry name" value="EDTRNSPORT"/>
</dbReference>
<dbReference type="AlphaFoldDB" id="A0A1W6JWK1"/>
<gene>
    <name evidence="2" type="ORF">B6F84_00580</name>
</gene>
<keyword evidence="1" id="KW-0812">Transmembrane</keyword>
<feature type="transmembrane region" description="Helical" evidence="1">
    <location>
        <begin position="161"/>
        <end position="181"/>
    </location>
</feature>
<dbReference type="KEGG" id="aman:B6F84_00580"/>
<evidence type="ECO:0000313" key="3">
    <source>
        <dbReference type="Proteomes" id="UP000193404"/>
    </source>
</evidence>
<dbReference type="Proteomes" id="UP000193404">
    <property type="component" value="Chromosome"/>
</dbReference>